<dbReference type="InterPro" id="IPR007530">
    <property type="entry name" value="Aminoglycoside_adenylylTfrase"/>
</dbReference>
<dbReference type="SUPFAM" id="SSF81631">
    <property type="entry name" value="PAP/OAS1 substrate-binding domain"/>
    <property type="match status" value="1"/>
</dbReference>
<organism evidence="1 2">
    <name type="scientific">Candidatus Daviesbacteria bacterium RIFCSPHIGHO2_01_FULL_40_11</name>
    <dbReference type="NCBI Taxonomy" id="1797762"/>
    <lineage>
        <taxon>Bacteria</taxon>
        <taxon>Candidatus Daviesiibacteriota</taxon>
    </lineage>
</organism>
<dbReference type="SUPFAM" id="SSF81301">
    <property type="entry name" value="Nucleotidyltransferase"/>
    <property type="match status" value="1"/>
</dbReference>
<dbReference type="Pfam" id="PF04439">
    <property type="entry name" value="Adenyl_transf"/>
    <property type="match status" value="1"/>
</dbReference>
<dbReference type="AlphaFoldDB" id="A0A1F5JL47"/>
<sequence length="279" mass="32986">MTRVLNPFPQQIITSLTSILQKNPYVLGLILVGSQARTSIYMDNEHSDMEAYIIVKDEKVKIFEKQLPEIVNRLGKVIFSYKNRWAGFSTVFDDLFRLELPIAKQSELSSVFSRPKTQTVKILIDKTKGSLEQVLKKRPQSIDFQKFFQEIVLDFWYMTVVAVQYYQKREIWNSRSALQVLLSSLIKLMELLQDKNILLLETNKRMEQFLSSEQIRLLQKITPVYNKRQIKYSLKKIIEIFPQVCGEITRKHHYSYRKEIEDEIKQKINKLIKKGFLIN</sequence>
<gene>
    <name evidence="1" type="ORF">A2867_03205</name>
</gene>
<dbReference type="Proteomes" id="UP000177555">
    <property type="component" value="Unassembled WGS sequence"/>
</dbReference>
<dbReference type="Gene3D" id="3.30.460.10">
    <property type="entry name" value="Beta Polymerase, domain 2"/>
    <property type="match status" value="1"/>
</dbReference>
<evidence type="ECO:0008006" key="3">
    <source>
        <dbReference type="Google" id="ProtNLM"/>
    </source>
</evidence>
<dbReference type="InterPro" id="IPR043519">
    <property type="entry name" value="NT_sf"/>
</dbReference>
<reference evidence="1 2" key="1">
    <citation type="journal article" date="2016" name="Nat. Commun.">
        <title>Thousands of microbial genomes shed light on interconnected biogeochemical processes in an aquifer system.</title>
        <authorList>
            <person name="Anantharaman K."/>
            <person name="Brown C.T."/>
            <person name="Hug L.A."/>
            <person name="Sharon I."/>
            <person name="Castelle C.J."/>
            <person name="Probst A.J."/>
            <person name="Thomas B.C."/>
            <person name="Singh A."/>
            <person name="Wilkins M.J."/>
            <person name="Karaoz U."/>
            <person name="Brodie E.L."/>
            <person name="Williams K.H."/>
            <person name="Hubbard S.S."/>
            <person name="Banfield J.F."/>
        </authorList>
    </citation>
    <scope>NUCLEOTIDE SEQUENCE [LARGE SCALE GENOMIC DNA]</scope>
</reference>
<accession>A0A1F5JL47</accession>
<name>A0A1F5JL47_9BACT</name>
<evidence type="ECO:0000313" key="1">
    <source>
        <dbReference type="EMBL" id="OGE29336.1"/>
    </source>
</evidence>
<dbReference type="Gene3D" id="1.20.120.330">
    <property type="entry name" value="Nucleotidyltransferases domain 2"/>
    <property type="match status" value="1"/>
</dbReference>
<comment type="caution">
    <text evidence="1">The sequence shown here is derived from an EMBL/GenBank/DDBJ whole genome shotgun (WGS) entry which is preliminary data.</text>
</comment>
<proteinExistence type="predicted"/>
<protein>
    <recommendedName>
        <fullName evidence="3">Polymerase nucleotidyl transferase domain-containing protein</fullName>
    </recommendedName>
</protein>
<dbReference type="EMBL" id="MFCP01000007">
    <property type="protein sequence ID" value="OGE29336.1"/>
    <property type="molecule type" value="Genomic_DNA"/>
</dbReference>
<evidence type="ECO:0000313" key="2">
    <source>
        <dbReference type="Proteomes" id="UP000177555"/>
    </source>
</evidence>